<dbReference type="InterPro" id="IPR050738">
    <property type="entry name" value="Sulfatase"/>
</dbReference>
<reference evidence="6" key="2">
    <citation type="journal article" date="2021" name="PeerJ">
        <title>Extensive microbial diversity within the chicken gut microbiome revealed by metagenomics and culture.</title>
        <authorList>
            <person name="Gilroy R."/>
            <person name="Ravi A."/>
            <person name="Getino M."/>
            <person name="Pursley I."/>
            <person name="Horton D.L."/>
            <person name="Alikhan N.F."/>
            <person name="Baker D."/>
            <person name="Gharbi K."/>
            <person name="Hall N."/>
            <person name="Watson M."/>
            <person name="Adriaenssens E.M."/>
            <person name="Foster-Nyarko E."/>
            <person name="Jarju S."/>
            <person name="Secka A."/>
            <person name="Antonio M."/>
            <person name="Oren A."/>
            <person name="Chaudhuri R.R."/>
            <person name="La Ragione R."/>
            <person name="Hildebrand F."/>
            <person name="Pallen M.J."/>
        </authorList>
    </citation>
    <scope>NUCLEOTIDE SEQUENCE</scope>
    <source>
        <strain evidence="6">CHK176-6737</strain>
    </source>
</reference>
<dbReference type="PROSITE" id="PS00149">
    <property type="entry name" value="SULFATASE_2"/>
    <property type="match status" value="1"/>
</dbReference>
<dbReference type="PANTHER" id="PTHR42693:SF53">
    <property type="entry name" value="ENDO-4-O-SULFATASE"/>
    <property type="match status" value="1"/>
</dbReference>
<protein>
    <submittedName>
        <fullName evidence="6">Sulfatase-like hydrolase/transferase</fullName>
    </submittedName>
</protein>
<dbReference type="SUPFAM" id="SSF53649">
    <property type="entry name" value="Alkaline phosphatase-like"/>
    <property type="match status" value="1"/>
</dbReference>
<feature type="domain" description="Sulfatase N-terminal" evidence="5">
    <location>
        <begin position="5"/>
        <end position="320"/>
    </location>
</feature>
<dbReference type="GO" id="GO:0046872">
    <property type="term" value="F:metal ion binding"/>
    <property type="evidence" value="ECO:0007669"/>
    <property type="project" value="UniProtKB-KW"/>
</dbReference>
<proteinExistence type="inferred from homology"/>
<comment type="similarity">
    <text evidence="1">Belongs to the sulfatase family.</text>
</comment>
<dbReference type="InterPro" id="IPR000917">
    <property type="entry name" value="Sulfatase_N"/>
</dbReference>
<keyword evidence="2" id="KW-0479">Metal-binding</keyword>
<evidence type="ECO:0000313" key="6">
    <source>
        <dbReference type="EMBL" id="HIU69382.1"/>
    </source>
</evidence>
<accession>A0A9D1MUS6</accession>
<evidence type="ECO:0000256" key="2">
    <source>
        <dbReference type="ARBA" id="ARBA00022723"/>
    </source>
</evidence>
<comment type="caution">
    <text evidence="6">The sequence shown here is derived from an EMBL/GenBank/DDBJ whole genome shotgun (WGS) entry which is preliminary data.</text>
</comment>
<dbReference type="GO" id="GO:0004065">
    <property type="term" value="F:arylsulfatase activity"/>
    <property type="evidence" value="ECO:0007669"/>
    <property type="project" value="TreeGrafter"/>
</dbReference>
<keyword evidence="4" id="KW-0106">Calcium</keyword>
<dbReference type="InterPro" id="IPR017850">
    <property type="entry name" value="Alkaline_phosphatase_core_sf"/>
</dbReference>
<dbReference type="Pfam" id="PF00884">
    <property type="entry name" value="Sulfatase"/>
    <property type="match status" value="1"/>
</dbReference>
<evidence type="ECO:0000259" key="5">
    <source>
        <dbReference type="Pfam" id="PF00884"/>
    </source>
</evidence>
<evidence type="ECO:0000256" key="1">
    <source>
        <dbReference type="ARBA" id="ARBA00008779"/>
    </source>
</evidence>
<sequence length="442" mass="50817">MDKKPNIIFYFSDQQRWDTVNDEVTPNLMQLAQEGTLFENNFTCQPVCGPARACLQTGVYATQSGCYWNGVALPENSETLATHFNGAGYQTAYIGKWHLASDRYPGVGVHCEKTAVPRARMGGYQYWRAADVLEFTSHGYDGYIFDENGKQIDFKGYRVDCINDFALEFLENRDRKKPFFLFVSQLEPHHQNDRHRVEGYKETVEKYRDYPLPADLTFLKGDYKENYPDYISAINRLDYNVGRLVQKLKDLGIYDDTIILYTSDHGCHFKTRNPEYKRSCHDSATHTPLIIKGGGFAPGKREKRLSSLIDLPPTLLSMAGLPVPKDYMGVDLTEQAANPDEKRDCVFMQISESQCGRAIRTDRFKYAVRSASPQGYTQHSAKVYFEDYLYDLEKDPCEKNNLIKSPAYRHVREELKYLLIDQMTAAGEEHPLIFPAVIRRKK</sequence>
<gene>
    <name evidence="6" type="ORF">IAD23_05420</name>
</gene>
<dbReference type="Gene3D" id="3.40.720.10">
    <property type="entry name" value="Alkaline Phosphatase, subunit A"/>
    <property type="match status" value="1"/>
</dbReference>
<organism evidence="6 7">
    <name type="scientific">Candidatus Scybalenecus merdavium</name>
    <dbReference type="NCBI Taxonomy" id="2840939"/>
    <lineage>
        <taxon>Bacteria</taxon>
        <taxon>Bacillati</taxon>
        <taxon>Bacillota</taxon>
        <taxon>Clostridia</taxon>
        <taxon>Eubacteriales</taxon>
        <taxon>Oscillospiraceae</taxon>
        <taxon>Oscillospiraceae incertae sedis</taxon>
        <taxon>Candidatus Scybalenecus</taxon>
    </lineage>
</organism>
<dbReference type="AlphaFoldDB" id="A0A9D1MUS6"/>
<dbReference type="InterPro" id="IPR024607">
    <property type="entry name" value="Sulfatase_CS"/>
</dbReference>
<reference evidence="6" key="1">
    <citation type="submission" date="2020-10" db="EMBL/GenBank/DDBJ databases">
        <authorList>
            <person name="Gilroy R."/>
        </authorList>
    </citation>
    <scope>NUCLEOTIDE SEQUENCE</scope>
    <source>
        <strain evidence="6">CHK176-6737</strain>
    </source>
</reference>
<evidence type="ECO:0000256" key="3">
    <source>
        <dbReference type="ARBA" id="ARBA00022801"/>
    </source>
</evidence>
<dbReference type="Proteomes" id="UP000824125">
    <property type="component" value="Unassembled WGS sequence"/>
</dbReference>
<evidence type="ECO:0000313" key="7">
    <source>
        <dbReference type="Proteomes" id="UP000824125"/>
    </source>
</evidence>
<name>A0A9D1MUS6_9FIRM</name>
<dbReference type="EMBL" id="DVNM01000028">
    <property type="protein sequence ID" value="HIU69382.1"/>
    <property type="molecule type" value="Genomic_DNA"/>
</dbReference>
<dbReference type="PANTHER" id="PTHR42693">
    <property type="entry name" value="ARYLSULFATASE FAMILY MEMBER"/>
    <property type="match status" value="1"/>
</dbReference>
<keyword evidence="3 6" id="KW-0378">Hydrolase</keyword>
<evidence type="ECO:0000256" key="4">
    <source>
        <dbReference type="ARBA" id="ARBA00022837"/>
    </source>
</evidence>